<organism evidence="1 2">
    <name type="scientific">Halalkaliarchaeum desulfuricum</name>
    <dbReference type="NCBI Taxonomy" id="2055893"/>
    <lineage>
        <taxon>Archaea</taxon>
        <taxon>Methanobacteriati</taxon>
        <taxon>Methanobacteriota</taxon>
        <taxon>Stenosarchaea group</taxon>
        <taxon>Halobacteria</taxon>
        <taxon>Halobacteriales</taxon>
        <taxon>Haloferacaceae</taxon>
        <taxon>Halalkaliarchaeum</taxon>
    </lineage>
</organism>
<sequence length="219" mass="23561">MDDAVRARNAAREALSDIEPVRLREVLDDRIADASMTPGVLTLLSARALSPDVDLDTLHGCAAGVQLIYEGLRLTRTLAHEEPWADVAATEADIDADLDVVAADVLVARGFYLLARTEAGDRAVEVVRAFGRDQTRREEGGADVETLDRNLEADVFELAVLAGTTAVDEEPPEELLSYACTLAREYEGDMPPARQALSETTTDHIATLTGGRVPSTTDS</sequence>
<dbReference type="RefSeq" id="WP_119816057.1">
    <property type="nucleotide sequence ID" value="NZ_CP025066.1"/>
</dbReference>
<dbReference type="OrthoDB" id="312988at2157"/>
<dbReference type="InterPro" id="IPR055538">
    <property type="entry name" value="DUF7114"/>
</dbReference>
<evidence type="ECO:0000313" key="2">
    <source>
        <dbReference type="Proteomes" id="UP000263012"/>
    </source>
</evidence>
<accession>A0A343THX1</accession>
<evidence type="ECO:0000313" key="1">
    <source>
        <dbReference type="EMBL" id="AUX08693.1"/>
    </source>
</evidence>
<dbReference type="KEGG" id="hdf:AArcSl_1057"/>
<protein>
    <submittedName>
        <fullName evidence="1">Uncharacterized protein</fullName>
    </submittedName>
</protein>
<dbReference type="EMBL" id="CP025066">
    <property type="protein sequence ID" value="AUX08693.1"/>
    <property type="molecule type" value="Genomic_DNA"/>
</dbReference>
<dbReference type="AlphaFoldDB" id="A0A343THX1"/>
<proteinExistence type="predicted"/>
<keyword evidence="2" id="KW-1185">Reference proteome</keyword>
<gene>
    <name evidence="1" type="ORF">AArcSl_1057</name>
</gene>
<dbReference type="Proteomes" id="UP000263012">
    <property type="component" value="Chromosome"/>
</dbReference>
<name>A0A343THX1_9EURY</name>
<dbReference type="Pfam" id="PF23426">
    <property type="entry name" value="DUF7114"/>
    <property type="match status" value="1"/>
</dbReference>
<dbReference type="GeneID" id="37877402"/>
<reference evidence="2" key="1">
    <citation type="submission" date="2017-11" db="EMBL/GenBank/DDBJ databases">
        <title>Phenotypic and genomic properties of facultatively anaerobic sulfur-reducing natronoarchaea from hypersaline soda lakes.</title>
        <authorList>
            <person name="Sorokin D.Y."/>
            <person name="Kublanov I.V."/>
            <person name="Roman P."/>
            <person name="Sinninghe Damste J.S."/>
            <person name="Golyshin P.N."/>
            <person name="Rojo D."/>
            <person name="Ciordia S."/>
            <person name="Mena M.D.C."/>
            <person name="Ferrer M."/>
            <person name="Messina E."/>
            <person name="Smedile F."/>
            <person name="La Spada G."/>
            <person name="La Cono V."/>
            <person name="Yakimov M.M."/>
        </authorList>
    </citation>
    <scope>NUCLEOTIDE SEQUENCE [LARGE SCALE GENOMIC DNA]</scope>
    <source>
        <strain evidence="2">AArc-Sl</strain>
    </source>
</reference>